<feature type="binding site" description="axial binding residue" evidence="9">
    <location>
        <position position="424"/>
    </location>
    <ligand>
        <name>heme</name>
        <dbReference type="ChEBI" id="CHEBI:30413"/>
    </ligand>
    <ligandPart>
        <name>Fe</name>
        <dbReference type="ChEBI" id="CHEBI:18248"/>
    </ligandPart>
</feature>
<evidence type="ECO:0000256" key="9">
    <source>
        <dbReference type="PIRSR" id="PIRSR602401-1"/>
    </source>
</evidence>
<evidence type="ECO:0000256" key="7">
    <source>
        <dbReference type="ARBA" id="ARBA00023002"/>
    </source>
</evidence>
<keyword evidence="10" id="KW-0503">Monooxygenase</keyword>
<dbReference type="GO" id="GO:0020037">
    <property type="term" value="F:heme binding"/>
    <property type="evidence" value="ECO:0007669"/>
    <property type="project" value="InterPro"/>
</dbReference>
<dbReference type="InterPro" id="IPR036396">
    <property type="entry name" value="Cyt_P450_sf"/>
</dbReference>
<gene>
    <name evidence="11" type="ORF">RCOM_0585670</name>
</gene>
<comment type="similarity">
    <text evidence="3 10">Belongs to the cytochrome P450 family.</text>
</comment>
<dbReference type="GO" id="GO:0004497">
    <property type="term" value="F:monooxygenase activity"/>
    <property type="evidence" value="ECO:0000318"/>
    <property type="project" value="GO_Central"/>
</dbReference>
<dbReference type="PANTHER" id="PTHR24286">
    <property type="entry name" value="CYTOCHROME P450 26"/>
    <property type="match status" value="1"/>
</dbReference>
<dbReference type="FunFam" id="1.10.630.10:FF:000022">
    <property type="entry name" value="Taxadiene 5-alpha hydroxylase"/>
    <property type="match status" value="1"/>
</dbReference>
<evidence type="ECO:0000256" key="8">
    <source>
        <dbReference type="ARBA" id="ARBA00023004"/>
    </source>
</evidence>
<evidence type="ECO:0000256" key="10">
    <source>
        <dbReference type="RuleBase" id="RU000461"/>
    </source>
</evidence>
<dbReference type="PRINTS" id="PR00463">
    <property type="entry name" value="EP450I"/>
</dbReference>
<evidence type="ECO:0000256" key="4">
    <source>
        <dbReference type="ARBA" id="ARBA00022692"/>
    </source>
</evidence>
<evidence type="ECO:0000256" key="5">
    <source>
        <dbReference type="ARBA" id="ARBA00022723"/>
    </source>
</evidence>
<protein>
    <submittedName>
        <fullName evidence="11">Cytochrome P450, putative</fullName>
        <ecNumber evidence="11">1.14.13.77</ecNumber>
    </submittedName>
</protein>
<keyword evidence="12" id="KW-1185">Reference proteome</keyword>
<dbReference type="InterPro" id="IPR017972">
    <property type="entry name" value="Cyt_P450_CS"/>
</dbReference>
<keyword evidence="8 9" id="KW-0408">Iron</keyword>
<dbReference type="KEGG" id="rcu:8282918"/>
<dbReference type="InterPro" id="IPR002401">
    <property type="entry name" value="Cyt_P450_E_grp-I"/>
</dbReference>
<keyword evidence="6" id="KW-0472">Membrane</keyword>
<dbReference type="EMBL" id="EQ973904">
    <property type="protein sequence ID" value="EEF39399.1"/>
    <property type="molecule type" value="Genomic_DNA"/>
</dbReference>
<comment type="cofactor">
    <cofactor evidence="1 9">
        <name>heme</name>
        <dbReference type="ChEBI" id="CHEBI:30413"/>
    </cofactor>
</comment>
<evidence type="ECO:0000313" key="11">
    <source>
        <dbReference type="EMBL" id="EEF39399.1"/>
    </source>
</evidence>
<comment type="subcellular location">
    <subcellularLocation>
        <location evidence="2">Membrane</location>
        <topology evidence="2">Single-pass membrane protein</topology>
    </subcellularLocation>
</comment>
<evidence type="ECO:0000256" key="2">
    <source>
        <dbReference type="ARBA" id="ARBA00004167"/>
    </source>
</evidence>
<evidence type="ECO:0000256" key="1">
    <source>
        <dbReference type="ARBA" id="ARBA00001971"/>
    </source>
</evidence>
<dbReference type="GO" id="GO:0016020">
    <property type="term" value="C:membrane"/>
    <property type="evidence" value="ECO:0007669"/>
    <property type="project" value="UniProtKB-SubCell"/>
</dbReference>
<evidence type="ECO:0000256" key="6">
    <source>
        <dbReference type="ARBA" id="ARBA00022989"/>
    </source>
</evidence>
<evidence type="ECO:0000313" key="12">
    <source>
        <dbReference type="Proteomes" id="UP000008311"/>
    </source>
</evidence>
<dbReference type="PANTHER" id="PTHR24286:SF190">
    <property type="entry name" value="CYTOCHROME P450"/>
    <property type="match status" value="1"/>
</dbReference>
<dbReference type="GO" id="GO:0016705">
    <property type="term" value="F:oxidoreductase activity, acting on paired donors, with incorporation or reduction of molecular oxygen"/>
    <property type="evidence" value="ECO:0007669"/>
    <property type="project" value="InterPro"/>
</dbReference>
<dbReference type="OrthoDB" id="3945418at2759"/>
<dbReference type="GO" id="GO:0005506">
    <property type="term" value="F:iron ion binding"/>
    <property type="evidence" value="ECO:0007669"/>
    <property type="project" value="InterPro"/>
</dbReference>
<accession>B9SAF0</accession>
<dbReference type="OMA" id="RGKQRDQ"/>
<dbReference type="Pfam" id="PF00067">
    <property type="entry name" value="p450"/>
    <property type="match status" value="1"/>
</dbReference>
<dbReference type="Gene3D" id="1.10.630.10">
    <property type="entry name" value="Cytochrome P450"/>
    <property type="match status" value="1"/>
</dbReference>
<evidence type="ECO:0000256" key="3">
    <source>
        <dbReference type="ARBA" id="ARBA00010617"/>
    </source>
</evidence>
<dbReference type="SUPFAM" id="SSF48264">
    <property type="entry name" value="Cytochrome P450"/>
    <property type="match status" value="1"/>
</dbReference>
<dbReference type="InterPro" id="IPR001128">
    <property type="entry name" value="Cyt_P450"/>
</dbReference>
<dbReference type="Proteomes" id="UP000008311">
    <property type="component" value="Unassembled WGS sequence"/>
</dbReference>
<keyword evidence="6" id="KW-1133">Transmembrane helix</keyword>
<dbReference type="eggNOG" id="KOG0157">
    <property type="taxonomic scope" value="Eukaryota"/>
</dbReference>
<dbReference type="AlphaFoldDB" id="B9SAF0"/>
<keyword evidence="7 10" id="KW-0560">Oxidoreductase</keyword>
<dbReference type="CDD" id="cd11043">
    <property type="entry name" value="CYP90-like"/>
    <property type="match status" value="1"/>
</dbReference>
<dbReference type="EC" id="1.14.13.77" evidence="11"/>
<dbReference type="InParanoid" id="B9SAF0"/>
<keyword evidence="9 10" id="KW-0349">Heme</keyword>
<dbReference type="PRINTS" id="PR00385">
    <property type="entry name" value="P450"/>
</dbReference>
<name>B9SAF0_RICCO</name>
<keyword evidence="4" id="KW-0812">Transmembrane</keyword>
<proteinExistence type="inferred from homology"/>
<reference evidence="12" key="1">
    <citation type="journal article" date="2010" name="Nat. Biotechnol.">
        <title>Draft genome sequence of the oilseed species Ricinus communis.</title>
        <authorList>
            <person name="Chan A.P."/>
            <person name="Crabtree J."/>
            <person name="Zhao Q."/>
            <person name="Lorenzi H."/>
            <person name="Orvis J."/>
            <person name="Puiu D."/>
            <person name="Melake-Berhan A."/>
            <person name="Jones K.M."/>
            <person name="Redman J."/>
            <person name="Chen G."/>
            <person name="Cahoon E.B."/>
            <person name="Gedil M."/>
            <person name="Stanke M."/>
            <person name="Haas B.J."/>
            <person name="Wortman J.R."/>
            <person name="Fraser-Liggett C.M."/>
            <person name="Ravel J."/>
            <person name="Rabinowicz P.D."/>
        </authorList>
    </citation>
    <scope>NUCLEOTIDE SEQUENCE [LARGE SCALE GENOMIC DNA]</scope>
    <source>
        <strain evidence="12">cv. Hale</strain>
    </source>
</reference>
<organism evidence="11 12">
    <name type="scientific">Ricinus communis</name>
    <name type="common">Castor bean</name>
    <dbReference type="NCBI Taxonomy" id="3988"/>
    <lineage>
        <taxon>Eukaryota</taxon>
        <taxon>Viridiplantae</taxon>
        <taxon>Streptophyta</taxon>
        <taxon>Embryophyta</taxon>
        <taxon>Tracheophyta</taxon>
        <taxon>Spermatophyta</taxon>
        <taxon>Magnoliopsida</taxon>
        <taxon>eudicotyledons</taxon>
        <taxon>Gunneridae</taxon>
        <taxon>Pentapetalae</taxon>
        <taxon>rosids</taxon>
        <taxon>fabids</taxon>
        <taxon>Malpighiales</taxon>
        <taxon>Euphorbiaceae</taxon>
        <taxon>Acalyphoideae</taxon>
        <taxon>Acalypheae</taxon>
        <taxon>Ricinus</taxon>
    </lineage>
</organism>
<keyword evidence="5 9" id="KW-0479">Metal-binding</keyword>
<sequence>MNTLFIIFIFLIPICLLLTRRRRRRRLPKELPPGSLGIPIIGQSLSLLQNMRANTAEKWLEERIKRYGPISKLSLFGKPTVFIYGQAANKFVFTSDSSTLANGQTQSVKMILGDRCLLELSGEDHRRVRDALMSFLKPESLKQYVGKMDEEVRLHIQSYWQGKQEVKVLPLMKTLTFNIICSLLFGIERGTRRDYFVDRFQEMISGMWSIPVNLPFTRYNRSLKASTSVRNMLKDLIREKRMELEQKCANTRQDLITWLISICNQNNNAAITEKEILDNVMLVMTAGHDTSSILLTFLVRLLANEPTIHAAVLQEQEEIAKSKSSGEFLTWEDLGRMKYTWRVALETMRLFPPIFGGFRKTVKDIEYDGYLIPKGWQIFWVSCMTQMDDDIFQEPRRFDPARFENPSSVPPYCYVPFGGGPRICPGYEFARIETLVTIHYLVTQFTWKLNADNFFRRDPMPVPTKGLPIKISPRKQML</sequence>
<dbReference type="PROSITE" id="PS00086">
    <property type="entry name" value="CYTOCHROME_P450"/>
    <property type="match status" value="1"/>
</dbReference>